<dbReference type="GO" id="GO:0005801">
    <property type="term" value="C:cis-Golgi network"/>
    <property type="evidence" value="ECO:0007669"/>
    <property type="project" value="TreeGrafter"/>
</dbReference>
<evidence type="ECO:0000313" key="4">
    <source>
        <dbReference type="Proteomes" id="UP000095283"/>
    </source>
</evidence>
<keyword evidence="4" id="KW-1185">Reference proteome</keyword>
<dbReference type="WBParaSite" id="Hba_21112">
    <property type="protein sequence ID" value="Hba_21112"/>
    <property type="gene ID" value="Hba_21112"/>
</dbReference>
<feature type="coiled-coil region" evidence="2">
    <location>
        <begin position="797"/>
        <end position="852"/>
    </location>
</feature>
<evidence type="ECO:0000256" key="2">
    <source>
        <dbReference type="SAM" id="Coils"/>
    </source>
</evidence>
<dbReference type="PANTHER" id="PTHR10881:SF46">
    <property type="entry name" value="GOLGIN SUBFAMILY A MEMBER 2"/>
    <property type="match status" value="1"/>
</dbReference>
<accession>A0A1I7XUU6</accession>
<feature type="domain" description="Golgin subfamily A conserved" evidence="3">
    <location>
        <begin position="662"/>
        <end position="872"/>
    </location>
</feature>
<organism evidence="4 5">
    <name type="scientific">Heterorhabditis bacteriophora</name>
    <name type="common">Entomopathogenic nematode worm</name>
    <dbReference type="NCBI Taxonomy" id="37862"/>
    <lineage>
        <taxon>Eukaryota</taxon>
        <taxon>Metazoa</taxon>
        <taxon>Ecdysozoa</taxon>
        <taxon>Nematoda</taxon>
        <taxon>Chromadorea</taxon>
        <taxon>Rhabditida</taxon>
        <taxon>Rhabditina</taxon>
        <taxon>Rhabditomorpha</taxon>
        <taxon>Strongyloidea</taxon>
        <taxon>Heterorhabditidae</taxon>
        <taxon>Heterorhabditis</taxon>
    </lineage>
</organism>
<feature type="coiled-coil region" evidence="2">
    <location>
        <begin position="362"/>
        <end position="449"/>
    </location>
</feature>
<feature type="coiled-coil region" evidence="2">
    <location>
        <begin position="280"/>
        <end position="335"/>
    </location>
</feature>
<feature type="coiled-coil region" evidence="2">
    <location>
        <begin position="494"/>
        <end position="569"/>
    </location>
</feature>
<dbReference type="GO" id="GO:0032580">
    <property type="term" value="C:Golgi cisterna membrane"/>
    <property type="evidence" value="ECO:0007669"/>
    <property type="project" value="TreeGrafter"/>
</dbReference>
<dbReference type="AlphaFoldDB" id="A0A1I7XUU6"/>
<sequence length="995" mass="113284">MSEPLTKMDKLALAKKKLKEFESKRLRECDQSLIHHMPSSEDTNGRHSVTSNHSSSGFGKLLFIVGNIMNKSIFIIITIENTHFNTFIGLGRPSDANGIFYQQSYSSDAGFYVNGSSISQSSSHSSSIPFSNNLLSQSPVPALLDGADTSSANLNGLSNANMQSSELEHERSRLIKERDSAIAAHEQVTTQLEQLHLHYSQLHAAYSQMSNSGVHSDAERQIQQLQSALSVIVEEKTTLQAELRSVRDALHREELINKESTDQLVNNETNDDTNELKGRLLDNERLLAARNNELEALRKEAAAAQAQLLTVQHERSEAQARLKVIAREKEAVESDLSLVRHELHMRGIYLKQLGAHETILTHQVDENALKDLKEQVRILEADIRRLRSERNQVRQEAEEKQILHESYRKEFSESLETLKMDLHSALSSRDVALARVRELEDQLSILMNDFTVVRKSPEAQNLGHIIPSATTTDETDKRLDEAVKKANSIWQTKLDEYTKRSEELLQKKMKLRLLEERTAESRASESNLLSLSEQLQNEKSTVSRAVAQNKELKEQLIETENRVISLTEEKLHSELARQKAEHQVKELTKRMELEKYSMSRFVIFNRIMIEGDASLNSAVVLEKVLHPALSIEPSESKDVCEEVNNGGNHCEIRGREMMLENQLELANKQLDEVRAELRRSHTQNEEMNQIIRQNAEDENQNSIHVELGQAIARVHELAAENEQLREKLMRASENRPLPNISSMDQNQDVNNPCSFNYEEYPNRDKPTNSSLSHTEVGSIEWAYSELEKRFSDAMRRNAELDEGMEKLEHINTQLQLENDTIADHVILYQHQRRLIRERLKSKDKQLAALETERIKTVERCHELQQILMEVLGRSGALKEYKIGHKPSARVKQRVSRSYSHSTVDEMSGDEDVIVDGTSVEVPNRSLLDMNISEQKNEEVCKSDVKEDCRLSSIIEDKDAAVKKILQIIADLSSPTHSTAHDKLHCTQCIGELQNL</sequence>
<dbReference type="Proteomes" id="UP000095283">
    <property type="component" value="Unplaced"/>
</dbReference>
<dbReference type="InterPro" id="IPR043976">
    <property type="entry name" value="GOLGA_cons_dom"/>
</dbReference>
<feature type="coiled-coil region" evidence="2">
    <location>
        <begin position="656"/>
        <end position="734"/>
    </location>
</feature>
<protein>
    <submittedName>
        <fullName evidence="5">GOLGA2L5 domain-containing protein</fullName>
    </submittedName>
</protein>
<keyword evidence="1 2" id="KW-0175">Coiled coil</keyword>
<feature type="coiled-coil region" evidence="2">
    <location>
        <begin position="215"/>
        <end position="242"/>
    </location>
</feature>
<dbReference type="InterPro" id="IPR024858">
    <property type="entry name" value="GOLGA"/>
</dbReference>
<feature type="domain" description="Golgin subfamily A conserved" evidence="3">
    <location>
        <begin position="414"/>
        <end position="591"/>
    </location>
</feature>
<evidence type="ECO:0000313" key="5">
    <source>
        <dbReference type="WBParaSite" id="Hba_21112"/>
    </source>
</evidence>
<name>A0A1I7XUU6_HETBA</name>
<dbReference type="Pfam" id="PF15070">
    <property type="entry name" value="GOLGA2L5"/>
    <property type="match status" value="2"/>
</dbReference>
<evidence type="ECO:0000256" key="1">
    <source>
        <dbReference type="ARBA" id="ARBA00023054"/>
    </source>
</evidence>
<dbReference type="PANTHER" id="PTHR10881">
    <property type="entry name" value="GOLGIN SUBFAMILY A MEMBER-RELATED"/>
    <property type="match status" value="1"/>
</dbReference>
<dbReference type="GO" id="GO:0007030">
    <property type="term" value="P:Golgi organization"/>
    <property type="evidence" value="ECO:0007669"/>
    <property type="project" value="TreeGrafter"/>
</dbReference>
<proteinExistence type="predicted"/>
<evidence type="ECO:0000259" key="3">
    <source>
        <dbReference type="Pfam" id="PF15070"/>
    </source>
</evidence>
<reference evidence="5" key="1">
    <citation type="submission" date="2016-11" db="UniProtKB">
        <authorList>
            <consortium name="WormBaseParasite"/>
        </authorList>
    </citation>
    <scope>IDENTIFICATION</scope>
</reference>
<dbReference type="GO" id="GO:0000137">
    <property type="term" value="C:Golgi cis cisterna"/>
    <property type="evidence" value="ECO:0007669"/>
    <property type="project" value="TreeGrafter"/>
</dbReference>